<sequence length="121" mass="13684">MQSFLLQLFFRLFHSVHYPRQSPPSACYTLWGGPEGVTKAGVFFLGNAALHGWDFERRSPVMLNVFSVETLFPQTLFSFTAFSNKFVQINLLESQWEKSSLGTRREKAASSLHSSSLCSTI</sequence>
<dbReference type="EMBL" id="IACJ01052823">
    <property type="protein sequence ID" value="LAA44231.1"/>
    <property type="molecule type" value="Transcribed_RNA"/>
</dbReference>
<evidence type="ECO:0000313" key="2">
    <source>
        <dbReference type="EMBL" id="LAA44231.1"/>
    </source>
</evidence>
<accession>A0A2D4F9R8</accession>
<organism evidence="2">
    <name type="scientific">Micrurus corallinus</name>
    <name type="common">Brazilian coral snake</name>
    <dbReference type="NCBI Taxonomy" id="54390"/>
    <lineage>
        <taxon>Eukaryota</taxon>
        <taxon>Metazoa</taxon>
        <taxon>Chordata</taxon>
        <taxon>Craniata</taxon>
        <taxon>Vertebrata</taxon>
        <taxon>Euteleostomi</taxon>
        <taxon>Lepidosauria</taxon>
        <taxon>Squamata</taxon>
        <taxon>Bifurcata</taxon>
        <taxon>Unidentata</taxon>
        <taxon>Episquamata</taxon>
        <taxon>Toxicofera</taxon>
        <taxon>Serpentes</taxon>
        <taxon>Colubroidea</taxon>
        <taxon>Elapidae</taxon>
        <taxon>Elapinae</taxon>
        <taxon>Micrurus</taxon>
    </lineage>
</organism>
<dbReference type="AlphaFoldDB" id="A0A2D4F9R8"/>
<evidence type="ECO:0000256" key="1">
    <source>
        <dbReference type="SAM" id="SignalP"/>
    </source>
</evidence>
<feature type="signal peptide" evidence="1">
    <location>
        <begin position="1"/>
        <end position="15"/>
    </location>
</feature>
<protein>
    <recommendedName>
        <fullName evidence="3">Secreted protein</fullName>
    </recommendedName>
</protein>
<name>A0A2D4F9R8_MICCO</name>
<keyword evidence="1" id="KW-0732">Signal</keyword>
<evidence type="ECO:0008006" key="3">
    <source>
        <dbReference type="Google" id="ProtNLM"/>
    </source>
</evidence>
<feature type="chain" id="PRO_5013682894" description="Secreted protein" evidence="1">
    <location>
        <begin position="16"/>
        <end position="121"/>
    </location>
</feature>
<reference evidence="2" key="1">
    <citation type="submission" date="2017-07" db="EMBL/GenBank/DDBJ databases">
        <authorList>
            <person name="Mikheyev A."/>
            <person name="Grau M."/>
        </authorList>
    </citation>
    <scope>NUCLEOTIDE SEQUENCE</scope>
    <source>
        <tissue evidence="2">Venom_gland</tissue>
    </source>
</reference>
<reference evidence="2" key="2">
    <citation type="submission" date="2017-11" db="EMBL/GenBank/DDBJ databases">
        <title>Coralsnake Venomics: Analyses of Venom Gland Transcriptomes and Proteomes of Six Brazilian Taxa.</title>
        <authorList>
            <person name="Aird S.D."/>
            <person name="Jorge da Silva N."/>
            <person name="Qiu L."/>
            <person name="Villar-Briones A."/>
            <person name="Aparecida-Saddi V."/>
            <person name="Campos-Telles M.P."/>
            <person name="Grau M."/>
            <person name="Mikheyev A.S."/>
        </authorList>
    </citation>
    <scope>NUCLEOTIDE SEQUENCE</scope>
    <source>
        <tissue evidence="2">Venom_gland</tissue>
    </source>
</reference>
<proteinExistence type="predicted"/>